<evidence type="ECO:0008006" key="5">
    <source>
        <dbReference type="Google" id="ProtNLM"/>
    </source>
</evidence>
<dbReference type="EMBL" id="JABEYC010000062">
    <property type="protein sequence ID" value="KAF4983551.1"/>
    <property type="molecule type" value="Genomic_DNA"/>
</dbReference>
<keyword evidence="2" id="KW-0732">Signal</keyword>
<protein>
    <recommendedName>
        <fullName evidence="5">Ankyrin repeat protein</fullName>
    </recommendedName>
</protein>
<feature type="compositionally biased region" description="Polar residues" evidence="1">
    <location>
        <begin position="321"/>
        <end position="334"/>
    </location>
</feature>
<accession>A0A8H4UTY4</accession>
<feature type="chain" id="PRO_5034804548" description="Ankyrin repeat protein" evidence="2">
    <location>
        <begin position="19"/>
        <end position="607"/>
    </location>
</feature>
<gene>
    <name evidence="3" type="ORF">FZEAL_1086</name>
</gene>
<reference evidence="3" key="1">
    <citation type="journal article" date="2020" name="BMC Genomics">
        <title>Correction to: Identification and distribution of gene clusters required for synthesis of sphingolipid metabolism inhibitors in diverse species of the filamentous fungus Fusarium.</title>
        <authorList>
            <person name="Kim H.S."/>
            <person name="Lohmar J.M."/>
            <person name="Busman M."/>
            <person name="Brown D.W."/>
            <person name="Naumann T.A."/>
            <person name="Divon H.H."/>
            <person name="Lysoe E."/>
            <person name="Uhlig S."/>
            <person name="Proctor R.H."/>
        </authorList>
    </citation>
    <scope>NUCLEOTIDE SEQUENCE</scope>
    <source>
        <strain evidence="3">NRRL 22465</strain>
    </source>
</reference>
<evidence type="ECO:0000256" key="1">
    <source>
        <dbReference type="SAM" id="MobiDB-lite"/>
    </source>
</evidence>
<feature type="region of interest" description="Disordered" evidence="1">
    <location>
        <begin position="53"/>
        <end position="90"/>
    </location>
</feature>
<reference evidence="3" key="2">
    <citation type="submission" date="2020-05" db="EMBL/GenBank/DDBJ databases">
        <authorList>
            <person name="Kim H.-S."/>
            <person name="Proctor R.H."/>
            <person name="Brown D.W."/>
        </authorList>
    </citation>
    <scope>NUCLEOTIDE SEQUENCE</scope>
    <source>
        <strain evidence="3">NRRL 22465</strain>
    </source>
</reference>
<name>A0A8H4UTY4_9HYPO</name>
<keyword evidence="4" id="KW-1185">Reference proteome</keyword>
<feature type="compositionally biased region" description="Polar residues" evidence="1">
    <location>
        <begin position="383"/>
        <end position="406"/>
    </location>
</feature>
<feature type="region of interest" description="Disordered" evidence="1">
    <location>
        <begin position="316"/>
        <end position="370"/>
    </location>
</feature>
<sequence>MLLKRLFLNSFVLGLVAAKVSPHERLNGNALAKSDIPLEPRHAGINFRGVLESRAESDEEDDEDACLPSPCRGDSNCRSTTKKKASARSVDQAQYARSDDLVNESDTGLLNLLKRDIDRPEEGGIDAWFSSQWDRDDMTEVPLEDERQSSRNQKWDNSPRKVGIKGMCGCTSVIIADRKGAYMSHFWELRHFKMFEAGRQDEFIPEVIQELEQAIGCGDFDKKRDRHTKVAIYTKALPENGAVRFPKSVDRVKQTLVERIPGLKKKHIAVIPYHSAKGKSEDTSVADGKVIVAYDPAAEEGKAGFDIWAGTIFDGGKRIEPSQNNSPVLSTRWNSDGSESDPGEDSGPDQDDEEGVADTNNGRFLSPFVIHPSQRLTTMGSILSSATEPSEAPSTETRQEPISENPNKYRFPLHEIGQMLDPIAARLAWAQEAIAAGKDPNALEDDARWERNRNRPLHAALDHAGDRDVHNGRDRGHAESLDLIKFLIDQGADPRLRDCLGKQTPAEAARLEAQISPTERSKRFYDEAATILEEAEKTLNEKEKSTGAHESSSSDTRQVECVFCREDKSHNWHYWCYLGTNDERRTFQVTDNEVRKSKDAGLMDSSS</sequence>
<feature type="region of interest" description="Disordered" evidence="1">
    <location>
        <begin position="383"/>
        <end position="407"/>
    </location>
</feature>
<feature type="compositionally biased region" description="Acidic residues" evidence="1">
    <location>
        <begin position="338"/>
        <end position="356"/>
    </location>
</feature>
<feature type="signal peptide" evidence="2">
    <location>
        <begin position="1"/>
        <end position="18"/>
    </location>
</feature>
<evidence type="ECO:0000313" key="3">
    <source>
        <dbReference type="EMBL" id="KAF4983551.1"/>
    </source>
</evidence>
<proteinExistence type="predicted"/>
<dbReference type="AlphaFoldDB" id="A0A8H4UTY4"/>
<evidence type="ECO:0000256" key="2">
    <source>
        <dbReference type="SAM" id="SignalP"/>
    </source>
</evidence>
<dbReference type="Gene3D" id="1.25.40.20">
    <property type="entry name" value="Ankyrin repeat-containing domain"/>
    <property type="match status" value="1"/>
</dbReference>
<organism evidence="3 4">
    <name type="scientific">Fusarium zealandicum</name>
    <dbReference type="NCBI Taxonomy" id="1053134"/>
    <lineage>
        <taxon>Eukaryota</taxon>
        <taxon>Fungi</taxon>
        <taxon>Dikarya</taxon>
        <taxon>Ascomycota</taxon>
        <taxon>Pezizomycotina</taxon>
        <taxon>Sordariomycetes</taxon>
        <taxon>Hypocreomycetidae</taxon>
        <taxon>Hypocreales</taxon>
        <taxon>Nectriaceae</taxon>
        <taxon>Fusarium</taxon>
        <taxon>Fusarium staphyleae species complex</taxon>
    </lineage>
</organism>
<dbReference type="InterPro" id="IPR036770">
    <property type="entry name" value="Ankyrin_rpt-contain_sf"/>
</dbReference>
<dbReference type="OrthoDB" id="3886018at2759"/>
<dbReference type="Proteomes" id="UP000635477">
    <property type="component" value="Unassembled WGS sequence"/>
</dbReference>
<comment type="caution">
    <text evidence="3">The sequence shown here is derived from an EMBL/GenBank/DDBJ whole genome shotgun (WGS) entry which is preliminary data.</text>
</comment>
<evidence type="ECO:0000313" key="4">
    <source>
        <dbReference type="Proteomes" id="UP000635477"/>
    </source>
</evidence>